<sequence length="347" mass="40695">MAALRHISRKVFTTFLKPETRPKSETCAICIRLLNYSSIEYDEKHDPAQKFFNKEVQSLLKDLTRVDLSKVNRKRKLGARRLENPEYKFMTDEELKQATEEAIQKSEELLQIPPVVSVRKPLNHVFARDPALQGLEESKMVFTDITFGIKDAERLIVVREIDGTLREAEWELKNRMNQLYFPKKGRSLKPPKMFYGEYLDNLLERKEYEFVLDRACIQFEPNDPDYQRVVSITYQHINDHDGFDYLRSTRHFGALTFFLAWHKNIDNLLLELIETSHIEEAIKLLDLFSKLQAVNYEKAEDLDKIEEYISKFSNKKAALELGFQAYKDLARQRKELEDGIKVAHGLG</sequence>
<dbReference type="AlphaFoldDB" id="A0A9P0CQP9"/>
<reference evidence="1" key="1">
    <citation type="submission" date="2022-01" db="EMBL/GenBank/DDBJ databases">
        <authorList>
            <person name="King R."/>
        </authorList>
    </citation>
    <scope>NUCLEOTIDE SEQUENCE</scope>
</reference>
<dbReference type="EMBL" id="OV651830">
    <property type="protein sequence ID" value="CAH1104828.1"/>
    <property type="molecule type" value="Genomic_DNA"/>
</dbReference>
<organism evidence="1 2">
    <name type="scientific">Psylliodes chrysocephalus</name>
    <dbReference type="NCBI Taxonomy" id="3402493"/>
    <lineage>
        <taxon>Eukaryota</taxon>
        <taxon>Metazoa</taxon>
        <taxon>Ecdysozoa</taxon>
        <taxon>Arthropoda</taxon>
        <taxon>Hexapoda</taxon>
        <taxon>Insecta</taxon>
        <taxon>Pterygota</taxon>
        <taxon>Neoptera</taxon>
        <taxon>Endopterygota</taxon>
        <taxon>Coleoptera</taxon>
        <taxon>Polyphaga</taxon>
        <taxon>Cucujiformia</taxon>
        <taxon>Chrysomeloidea</taxon>
        <taxon>Chrysomelidae</taxon>
        <taxon>Galerucinae</taxon>
        <taxon>Alticini</taxon>
        <taxon>Psylliodes</taxon>
    </lineage>
</organism>
<accession>A0A9P0CQP9</accession>
<dbReference type="GO" id="GO:0005763">
    <property type="term" value="C:mitochondrial small ribosomal subunit"/>
    <property type="evidence" value="ECO:0007669"/>
    <property type="project" value="TreeGrafter"/>
</dbReference>
<gene>
    <name evidence="1" type="ORF">PSYICH_LOCUS5914</name>
</gene>
<keyword evidence="2" id="KW-1185">Reference proteome</keyword>
<evidence type="ECO:0008006" key="3">
    <source>
        <dbReference type="Google" id="ProtNLM"/>
    </source>
</evidence>
<dbReference type="PANTHER" id="PTHR13071:SF4">
    <property type="entry name" value="SMALL RIBOSOMAL SUBUNIT PROTEIN MS22"/>
    <property type="match status" value="1"/>
</dbReference>
<proteinExistence type="predicted"/>
<evidence type="ECO:0000313" key="2">
    <source>
        <dbReference type="Proteomes" id="UP001153636"/>
    </source>
</evidence>
<dbReference type="Proteomes" id="UP001153636">
    <property type="component" value="Chromosome 18"/>
</dbReference>
<evidence type="ECO:0000313" key="1">
    <source>
        <dbReference type="EMBL" id="CAH1104828.1"/>
    </source>
</evidence>
<dbReference type="OrthoDB" id="10052321at2759"/>
<dbReference type="InterPro" id="IPR019374">
    <property type="entry name" value="Ribosomal_mS22"/>
</dbReference>
<dbReference type="PANTHER" id="PTHR13071">
    <property type="entry name" value="MITOCHONDRIAL 28S RIBOSOMAL PROTEIN S22"/>
    <property type="match status" value="1"/>
</dbReference>
<dbReference type="GO" id="GO:0003735">
    <property type="term" value="F:structural constituent of ribosome"/>
    <property type="evidence" value="ECO:0007669"/>
    <property type="project" value="TreeGrafter"/>
</dbReference>
<name>A0A9P0CQP9_9CUCU</name>
<dbReference type="Pfam" id="PF10245">
    <property type="entry name" value="MRP-S22"/>
    <property type="match status" value="1"/>
</dbReference>
<protein>
    <recommendedName>
        <fullName evidence="3">28S ribosomal protein S22, mitochondrial</fullName>
    </recommendedName>
</protein>